<evidence type="ECO:0000256" key="1">
    <source>
        <dbReference type="SAM" id="MobiDB-lite"/>
    </source>
</evidence>
<dbReference type="AlphaFoldDB" id="A0A2A2M2V3"/>
<organism evidence="2 3">
    <name type="scientific">Diploscapter pachys</name>
    <dbReference type="NCBI Taxonomy" id="2018661"/>
    <lineage>
        <taxon>Eukaryota</taxon>
        <taxon>Metazoa</taxon>
        <taxon>Ecdysozoa</taxon>
        <taxon>Nematoda</taxon>
        <taxon>Chromadorea</taxon>
        <taxon>Rhabditida</taxon>
        <taxon>Rhabditina</taxon>
        <taxon>Rhabditomorpha</taxon>
        <taxon>Rhabditoidea</taxon>
        <taxon>Rhabditidae</taxon>
        <taxon>Diploscapter</taxon>
    </lineage>
</organism>
<sequence>MPDSFRHPPCRGGIASSLWLSPSPQSGPRNQSRGGGSSGKTPYFASAISFAASAPAQSLPPFQRHTSLPAESNSTVVGRFAFHPSDSAI</sequence>
<accession>A0A2A2M2V3</accession>
<dbReference type="Proteomes" id="UP000218231">
    <property type="component" value="Unassembled WGS sequence"/>
</dbReference>
<evidence type="ECO:0000313" key="3">
    <source>
        <dbReference type="Proteomes" id="UP000218231"/>
    </source>
</evidence>
<proteinExistence type="predicted"/>
<reference evidence="2 3" key="1">
    <citation type="journal article" date="2017" name="Curr. Biol.">
        <title>Genome architecture and evolution of a unichromosomal asexual nematode.</title>
        <authorList>
            <person name="Fradin H."/>
            <person name="Zegar C."/>
            <person name="Gutwein M."/>
            <person name="Lucas J."/>
            <person name="Kovtun M."/>
            <person name="Corcoran D."/>
            <person name="Baugh L.R."/>
            <person name="Kiontke K."/>
            <person name="Gunsalus K."/>
            <person name="Fitch D.H."/>
            <person name="Piano F."/>
        </authorList>
    </citation>
    <scope>NUCLEOTIDE SEQUENCE [LARGE SCALE GENOMIC DNA]</scope>
    <source>
        <strain evidence="2">PF1309</strain>
    </source>
</reference>
<evidence type="ECO:0000313" key="2">
    <source>
        <dbReference type="EMBL" id="PAV92723.1"/>
    </source>
</evidence>
<feature type="region of interest" description="Disordered" evidence="1">
    <location>
        <begin position="1"/>
        <end position="41"/>
    </location>
</feature>
<keyword evidence="3" id="KW-1185">Reference proteome</keyword>
<protein>
    <submittedName>
        <fullName evidence="2">Uncharacterized protein</fullName>
    </submittedName>
</protein>
<name>A0A2A2M2V3_9BILA</name>
<gene>
    <name evidence="2" type="ORF">WR25_10282</name>
</gene>
<comment type="caution">
    <text evidence="2">The sequence shown here is derived from an EMBL/GenBank/DDBJ whole genome shotgun (WGS) entry which is preliminary data.</text>
</comment>
<dbReference type="EMBL" id="LIAE01006058">
    <property type="protein sequence ID" value="PAV92723.1"/>
    <property type="molecule type" value="Genomic_DNA"/>
</dbReference>
<feature type="compositionally biased region" description="Polar residues" evidence="1">
    <location>
        <begin position="18"/>
        <end position="32"/>
    </location>
</feature>